<keyword evidence="1" id="KW-0732">Signal</keyword>
<proteinExistence type="predicted"/>
<evidence type="ECO:0000256" key="1">
    <source>
        <dbReference type="SAM" id="SignalP"/>
    </source>
</evidence>
<name>A0A837NET4_9GAMM</name>
<feature type="signal peptide" evidence="1">
    <location>
        <begin position="1"/>
        <end position="23"/>
    </location>
</feature>
<evidence type="ECO:0000313" key="2">
    <source>
        <dbReference type="EMBL" id="KPD23686.1"/>
    </source>
</evidence>
<dbReference type="EMBL" id="LHSG01000006">
    <property type="protein sequence ID" value="KPD23686.1"/>
    <property type="molecule type" value="Genomic_DNA"/>
</dbReference>
<protein>
    <submittedName>
        <fullName evidence="2">Uncharacterized protein</fullName>
    </submittedName>
</protein>
<dbReference type="RefSeq" id="WP_053953675.1">
    <property type="nucleotide sequence ID" value="NZ_FNCB01000006.1"/>
</dbReference>
<keyword evidence="3" id="KW-1185">Reference proteome</keyword>
<feature type="chain" id="PRO_5033061851" evidence="1">
    <location>
        <begin position="24"/>
        <end position="91"/>
    </location>
</feature>
<accession>A0A837NET4</accession>
<reference evidence="2 3" key="1">
    <citation type="submission" date="2015-08" db="EMBL/GenBank/DDBJ databases">
        <title>Genome sequencing and assembly of the deep-sea bacterium Idiomarina zobellii.</title>
        <authorList>
            <person name="Mithoefer S.D."/>
            <person name="Rheaume B.A."/>
            <person name="MacLea K.S."/>
        </authorList>
    </citation>
    <scope>NUCLEOTIDE SEQUENCE [LARGE SCALE GENOMIC DNA]</scope>
    <source>
        <strain evidence="2 3">KMM 231</strain>
    </source>
</reference>
<comment type="caution">
    <text evidence="2">The sequence shown here is derived from an EMBL/GenBank/DDBJ whole genome shotgun (WGS) entry which is preliminary data.</text>
</comment>
<dbReference type="AlphaFoldDB" id="A0A837NET4"/>
<sequence>MKRLIFIVLAIFLTCSFALSAQAEKLKQVSFSEVLELSSGSSVKKHSYGTHPSQFFEYWPAKNDAGHFDMIHPKTDTWTIIIQQLNKELKP</sequence>
<evidence type="ECO:0000313" key="3">
    <source>
        <dbReference type="Proteomes" id="UP000053030"/>
    </source>
</evidence>
<organism evidence="2 3">
    <name type="scientific">Idiomarina zobellii</name>
    <dbReference type="NCBI Taxonomy" id="86103"/>
    <lineage>
        <taxon>Bacteria</taxon>
        <taxon>Pseudomonadati</taxon>
        <taxon>Pseudomonadota</taxon>
        <taxon>Gammaproteobacteria</taxon>
        <taxon>Alteromonadales</taxon>
        <taxon>Idiomarinaceae</taxon>
        <taxon>Idiomarina</taxon>
    </lineage>
</organism>
<gene>
    <name evidence="2" type="ORF">AFK76_07435</name>
</gene>
<dbReference type="Proteomes" id="UP000053030">
    <property type="component" value="Unassembled WGS sequence"/>
</dbReference>